<evidence type="ECO:0000313" key="7">
    <source>
        <dbReference type="EMBL" id="CAJ0600188.1"/>
    </source>
</evidence>
<keyword evidence="8" id="KW-1185">Reference proteome</keyword>
<dbReference type="EMBL" id="CATQJL010000223">
    <property type="protein sequence ID" value="CAJ0600188.1"/>
    <property type="molecule type" value="Genomic_DNA"/>
</dbReference>
<comment type="subcellular location">
    <subcellularLocation>
        <location evidence="1">Membrane</location>
    </subcellularLocation>
</comment>
<evidence type="ECO:0000256" key="5">
    <source>
        <dbReference type="SAM" id="Coils"/>
    </source>
</evidence>
<keyword evidence="3" id="KW-1133">Transmembrane helix</keyword>
<feature type="domain" description="SUN" evidence="6">
    <location>
        <begin position="247"/>
        <end position="404"/>
    </location>
</feature>
<name>A0AA36GY47_CYLNA</name>
<dbReference type="GO" id="GO:0043495">
    <property type="term" value="F:protein-membrane adaptor activity"/>
    <property type="evidence" value="ECO:0007669"/>
    <property type="project" value="TreeGrafter"/>
</dbReference>
<evidence type="ECO:0000313" key="8">
    <source>
        <dbReference type="Proteomes" id="UP001176961"/>
    </source>
</evidence>
<evidence type="ECO:0000256" key="2">
    <source>
        <dbReference type="ARBA" id="ARBA00022692"/>
    </source>
</evidence>
<dbReference type="PROSITE" id="PS51469">
    <property type="entry name" value="SUN"/>
    <property type="match status" value="1"/>
</dbReference>
<dbReference type="Pfam" id="PF07738">
    <property type="entry name" value="Sad1_UNC"/>
    <property type="match status" value="1"/>
</dbReference>
<dbReference type="InterPro" id="IPR045119">
    <property type="entry name" value="SUN1-5"/>
</dbReference>
<dbReference type="AlphaFoldDB" id="A0AA36GY47"/>
<dbReference type="InterPro" id="IPR012919">
    <property type="entry name" value="SUN_dom"/>
</dbReference>
<dbReference type="PANTHER" id="PTHR12911:SF8">
    <property type="entry name" value="KLAROID PROTEIN-RELATED"/>
    <property type="match status" value="1"/>
</dbReference>
<evidence type="ECO:0000256" key="4">
    <source>
        <dbReference type="ARBA" id="ARBA00023136"/>
    </source>
</evidence>
<gene>
    <name evidence="7" type="ORF">CYNAS_LOCUS12171</name>
</gene>
<feature type="coiled-coil region" evidence="5">
    <location>
        <begin position="145"/>
        <end position="219"/>
    </location>
</feature>
<dbReference type="Gene3D" id="2.60.120.260">
    <property type="entry name" value="Galactose-binding domain-like"/>
    <property type="match status" value="1"/>
</dbReference>
<reference evidence="7" key="1">
    <citation type="submission" date="2023-07" db="EMBL/GenBank/DDBJ databases">
        <authorList>
            <consortium name="CYATHOMIX"/>
        </authorList>
    </citation>
    <scope>NUCLEOTIDE SEQUENCE</scope>
    <source>
        <strain evidence="7">N/A</strain>
    </source>
</reference>
<organism evidence="7 8">
    <name type="scientific">Cylicocyclus nassatus</name>
    <name type="common">Nematode worm</name>
    <dbReference type="NCBI Taxonomy" id="53992"/>
    <lineage>
        <taxon>Eukaryota</taxon>
        <taxon>Metazoa</taxon>
        <taxon>Ecdysozoa</taxon>
        <taxon>Nematoda</taxon>
        <taxon>Chromadorea</taxon>
        <taxon>Rhabditida</taxon>
        <taxon>Rhabditina</taxon>
        <taxon>Rhabditomorpha</taxon>
        <taxon>Strongyloidea</taxon>
        <taxon>Strongylidae</taxon>
        <taxon>Cylicocyclus</taxon>
    </lineage>
</organism>
<keyword evidence="5" id="KW-0175">Coiled coil</keyword>
<sequence length="404" mass="46103">MFRILLPVAVKAGSRDVEIMRGYESVRVPTNHLKPSNYERLCWHLESIAFHASLLWSRWLWFLTPVNISRMGFAVIVIAVLRQAIMRDAVPMGGLVRYETSMDSIQVMDSRLAQFEKRQAMWQLVYEEKIQEMEKSLRASISAIREEVQKAVAELHSEVDKRQTEHENEAAVMTEELSSLQKQMSDSLNAVENRLSNQLAELETKIKVAREHMRTLSTRNSSKSNNGTSTNTAMRRHAVNLASRSHGATIVKELTSKASSSKSLLLNLVDTIFPLETYNFAITERTHITPSEAYCFDGSKGTLTIRLWANATVEAVEYEHDYWRDVVPISAPDRYDVMACLDHDCHKKAVLGKCRYPVDEKAGPAQSCEMQNRSVSTDQVQIVFRTNHGQQYTCVYLLRVLSWK</sequence>
<keyword evidence="2" id="KW-0812">Transmembrane</keyword>
<keyword evidence="4" id="KW-0472">Membrane</keyword>
<accession>A0AA36GY47</accession>
<dbReference type="PANTHER" id="PTHR12911">
    <property type="entry name" value="SAD1/UNC-84-LIKE PROTEIN-RELATED"/>
    <property type="match status" value="1"/>
</dbReference>
<evidence type="ECO:0000256" key="1">
    <source>
        <dbReference type="ARBA" id="ARBA00004370"/>
    </source>
</evidence>
<dbReference type="GO" id="GO:0034993">
    <property type="term" value="C:meiotic nuclear membrane microtubule tethering complex"/>
    <property type="evidence" value="ECO:0007669"/>
    <property type="project" value="TreeGrafter"/>
</dbReference>
<evidence type="ECO:0000259" key="6">
    <source>
        <dbReference type="PROSITE" id="PS51469"/>
    </source>
</evidence>
<evidence type="ECO:0000256" key="3">
    <source>
        <dbReference type="ARBA" id="ARBA00022989"/>
    </source>
</evidence>
<proteinExistence type="predicted"/>
<protein>
    <recommendedName>
        <fullName evidence="6">SUN domain-containing protein</fullName>
    </recommendedName>
</protein>
<dbReference type="Proteomes" id="UP001176961">
    <property type="component" value="Unassembled WGS sequence"/>
</dbReference>
<comment type="caution">
    <text evidence="7">The sequence shown here is derived from an EMBL/GenBank/DDBJ whole genome shotgun (WGS) entry which is preliminary data.</text>
</comment>